<gene>
    <name evidence="2" type="ORF">LCGC14_1412170</name>
</gene>
<evidence type="ECO:0000256" key="1">
    <source>
        <dbReference type="SAM" id="MobiDB-lite"/>
    </source>
</evidence>
<comment type="caution">
    <text evidence="2">The sequence shown here is derived from an EMBL/GenBank/DDBJ whole genome shotgun (WGS) entry which is preliminary data.</text>
</comment>
<protein>
    <submittedName>
        <fullName evidence="2">Uncharacterized protein</fullName>
    </submittedName>
</protein>
<name>A0A0F9MVP1_9ZZZZ</name>
<feature type="region of interest" description="Disordered" evidence="1">
    <location>
        <begin position="32"/>
        <end position="57"/>
    </location>
</feature>
<sequence>MDSKLLALIEEYDEVEDKDLLVSEIDKLYNEPQPDWQKEQSTKTVSRYNEPDQDEIERDKISKSNAIGMGLIPPDRSRLLTVGESVKAYNAGYAKDVVANLLTEEMSKREANGKRAILEAQQSIDIEHRNWAIADMRKQSQARVDLLEAEHSARIEAFIKNDVNDRLTFFDNEPHSKDGRPVVDEVVLSNATVHLECLSDQHFMLIVENDKHRWHLTICAGSSRSKIYAVVQETEDKANPTSEVKG</sequence>
<accession>A0A0F9MVP1</accession>
<reference evidence="2" key="1">
    <citation type="journal article" date="2015" name="Nature">
        <title>Complex archaea that bridge the gap between prokaryotes and eukaryotes.</title>
        <authorList>
            <person name="Spang A."/>
            <person name="Saw J.H."/>
            <person name="Jorgensen S.L."/>
            <person name="Zaremba-Niedzwiedzka K."/>
            <person name="Martijn J."/>
            <person name="Lind A.E."/>
            <person name="van Eijk R."/>
            <person name="Schleper C."/>
            <person name="Guy L."/>
            <person name="Ettema T.J."/>
        </authorList>
    </citation>
    <scope>NUCLEOTIDE SEQUENCE</scope>
</reference>
<proteinExistence type="predicted"/>
<dbReference type="AlphaFoldDB" id="A0A0F9MVP1"/>
<dbReference type="EMBL" id="LAZR01009327">
    <property type="protein sequence ID" value="KKM73267.1"/>
    <property type="molecule type" value="Genomic_DNA"/>
</dbReference>
<evidence type="ECO:0000313" key="2">
    <source>
        <dbReference type="EMBL" id="KKM73267.1"/>
    </source>
</evidence>
<organism evidence="2">
    <name type="scientific">marine sediment metagenome</name>
    <dbReference type="NCBI Taxonomy" id="412755"/>
    <lineage>
        <taxon>unclassified sequences</taxon>
        <taxon>metagenomes</taxon>
        <taxon>ecological metagenomes</taxon>
    </lineage>
</organism>